<evidence type="ECO:0008006" key="3">
    <source>
        <dbReference type="Google" id="ProtNLM"/>
    </source>
</evidence>
<organism evidence="1 2">
    <name type="scientific">Micromonospora endolithica</name>
    <dbReference type="NCBI Taxonomy" id="230091"/>
    <lineage>
        <taxon>Bacteria</taxon>
        <taxon>Bacillati</taxon>
        <taxon>Actinomycetota</taxon>
        <taxon>Actinomycetes</taxon>
        <taxon>Micromonosporales</taxon>
        <taxon>Micromonosporaceae</taxon>
        <taxon>Micromonospora</taxon>
    </lineage>
</organism>
<dbReference type="RefSeq" id="WP_120725180.1">
    <property type="nucleotide sequence ID" value="NZ_RBAK01000001.1"/>
</dbReference>
<evidence type="ECO:0000313" key="2">
    <source>
        <dbReference type="Proteomes" id="UP000281726"/>
    </source>
</evidence>
<dbReference type="AlphaFoldDB" id="A0A3A9ZUH3"/>
<reference evidence="1 2" key="1">
    <citation type="journal article" date="2004" name="Syst. Appl. Microbiol.">
        <title>Cryptoendolithic actinomycetes from antarctic sandstone rock samples: Micromonospora endolithica sp. nov. and two isolates related to Micromonospora coerulea Jensen 1932.</title>
        <authorList>
            <person name="Hirsch P."/>
            <person name="Mevs U."/>
            <person name="Kroppenstedt R.M."/>
            <person name="Schumann P."/>
            <person name="Stackebrandt E."/>
        </authorList>
    </citation>
    <scope>NUCLEOTIDE SEQUENCE [LARGE SCALE GENOMIC DNA]</scope>
    <source>
        <strain evidence="1 2">JCM 12677</strain>
    </source>
</reference>
<dbReference type="OrthoDB" id="165368at2"/>
<proteinExistence type="predicted"/>
<dbReference type="InterPro" id="IPR011008">
    <property type="entry name" value="Dimeric_a/b-barrel"/>
</dbReference>
<name>A0A3A9ZUH3_9ACTN</name>
<gene>
    <name evidence="1" type="ORF">D7223_04935</name>
</gene>
<protein>
    <recommendedName>
        <fullName evidence="3">ABM domain-containing protein</fullName>
    </recommendedName>
</protein>
<dbReference type="EMBL" id="RBAK01000001">
    <property type="protein sequence ID" value="RKN51067.1"/>
    <property type="molecule type" value="Genomic_DNA"/>
</dbReference>
<accession>A0A3A9ZUH3</accession>
<dbReference type="Proteomes" id="UP000281726">
    <property type="component" value="Unassembled WGS sequence"/>
</dbReference>
<keyword evidence="2" id="KW-1185">Reference proteome</keyword>
<dbReference type="SUPFAM" id="SSF54909">
    <property type="entry name" value="Dimeric alpha+beta barrel"/>
    <property type="match status" value="1"/>
</dbReference>
<sequence>MIVTIIRITDRARFLEVFTTIGAAKRREHGCRRAQVFFDPNDAHRAWSIFDWDAKDYEGFLADPEIPALARQLGLQSPPVHVVAATDLDA</sequence>
<evidence type="ECO:0000313" key="1">
    <source>
        <dbReference type="EMBL" id="RKN51067.1"/>
    </source>
</evidence>
<comment type="caution">
    <text evidence="1">The sequence shown here is derived from an EMBL/GenBank/DDBJ whole genome shotgun (WGS) entry which is preliminary data.</text>
</comment>